<feature type="transmembrane region" description="Helical" evidence="1">
    <location>
        <begin position="19"/>
        <end position="37"/>
    </location>
</feature>
<name>A0AAW9Q0J1_9CYAN</name>
<evidence type="ECO:0000256" key="1">
    <source>
        <dbReference type="SAM" id="Phobius"/>
    </source>
</evidence>
<reference evidence="2" key="1">
    <citation type="submission" date="2024-01" db="EMBL/GenBank/DDBJ databases">
        <title>Bank of Algae and Cyanobacteria of the Azores (BACA) strain genomes.</title>
        <authorList>
            <person name="Luz R."/>
            <person name="Cordeiro R."/>
            <person name="Fonseca A."/>
            <person name="Goncalves V."/>
        </authorList>
    </citation>
    <scope>NUCLEOTIDE SEQUENCE</scope>
    <source>
        <strain evidence="2">BACA0141</strain>
    </source>
</reference>
<gene>
    <name evidence="2" type="ORF">V2H45_08195</name>
</gene>
<organism evidence="2 3">
    <name type="scientific">Tumidithrix elongata BACA0141</name>
    <dbReference type="NCBI Taxonomy" id="2716417"/>
    <lineage>
        <taxon>Bacteria</taxon>
        <taxon>Bacillati</taxon>
        <taxon>Cyanobacteriota</taxon>
        <taxon>Cyanophyceae</taxon>
        <taxon>Pseudanabaenales</taxon>
        <taxon>Pseudanabaenaceae</taxon>
        <taxon>Tumidithrix</taxon>
        <taxon>Tumidithrix elongata</taxon>
    </lineage>
</organism>
<proteinExistence type="predicted"/>
<dbReference type="SUPFAM" id="SSF53850">
    <property type="entry name" value="Periplasmic binding protein-like II"/>
    <property type="match status" value="1"/>
</dbReference>
<dbReference type="RefSeq" id="WP_330483153.1">
    <property type="nucleotide sequence ID" value="NZ_JAZBJZ010000024.1"/>
</dbReference>
<dbReference type="InterPro" id="IPR050490">
    <property type="entry name" value="Bact_solute-bd_prot1"/>
</dbReference>
<dbReference type="CDD" id="cd14748">
    <property type="entry name" value="PBP2_UgpB"/>
    <property type="match status" value="1"/>
</dbReference>
<dbReference type="Gene3D" id="3.40.190.10">
    <property type="entry name" value="Periplasmic binding protein-like II"/>
    <property type="match status" value="2"/>
</dbReference>
<keyword evidence="3" id="KW-1185">Reference proteome</keyword>
<comment type="caution">
    <text evidence="2">The sequence shown here is derived from an EMBL/GenBank/DDBJ whole genome shotgun (WGS) entry which is preliminary data.</text>
</comment>
<dbReference type="PANTHER" id="PTHR43649:SF30">
    <property type="entry name" value="ABC TRANSPORTER SUBSTRATE-BINDING PROTEIN"/>
    <property type="match status" value="1"/>
</dbReference>
<dbReference type="Proteomes" id="UP001333818">
    <property type="component" value="Unassembled WGS sequence"/>
</dbReference>
<dbReference type="PANTHER" id="PTHR43649">
    <property type="entry name" value="ARABINOSE-BINDING PROTEIN-RELATED"/>
    <property type="match status" value="1"/>
</dbReference>
<keyword evidence="1" id="KW-0472">Membrane</keyword>
<dbReference type="EMBL" id="JAZBJZ010000024">
    <property type="protein sequence ID" value="MEE3716723.1"/>
    <property type="molecule type" value="Genomic_DNA"/>
</dbReference>
<sequence>MASPTTTWIPAKMIYRLRILRIAAIGIAIAFVSGLILTSCGTAPVQDGKIHLTFWQGVNPPTNREVVNKLVDRFNQSQNQIFVESVYAGQPDQQIPKILSAVVGNATPDLLWYSPMITGRLVELDAIRPVDDLLKRSPMASELDPGLLPTMQYRDRLWSVPFGVNNIGIYYRPSLFEAAGIKKLPETWYELRQVAKQLTRDTDGDGRIDRHGIFLPLGKGEFTVFIWTPFLWSAGGDLVKGDLPQLNTPEATTALKLWDDLVKSNAAILSQPERGYEEDNFIAGKVAMQISGSWALRFMTKKKIDFGVMPIPRDRTVATTIGGENLFLFKSSPEREAAAWKFAEFVMSEAFQTEWASQTGYLPTNLKSQQSAEYAKYIEQQPEVSIFLQQMSAGRTRPLSPDYPRISESVGRAIEATLLQKSTPEEALAKAQRNLDVVLGKG</sequence>
<evidence type="ECO:0000313" key="3">
    <source>
        <dbReference type="Proteomes" id="UP001333818"/>
    </source>
</evidence>
<protein>
    <submittedName>
        <fullName evidence="2">ABC transporter substrate-binding protein</fullName>
    </submittedName>
</protein>
<dbReference type="InterPro" id="IPR006059">
    <property type="entry name" value="SBP"/>
</dbReference>
<dbReference type="AlphaFoldDB" id="A0AAW9Q0J1"/>
<keyword evidence="1" id="KW-1133">Transmembrane helix</keyword>
<dbReference type="Pfam" id="PF13416">
    <property type="entry name" value="SBP_bac_8"/>
    <property type="match status" value="1"/>
</dbReference>
<keyword evidence="1" id="KW-0812">Transmembrane</keyword>
<evidence type="ECO:0000313" key="2">
    <source>
        <dbReference type="EMBL" id="MEE3716723.1"/>
    </source>
</evidence>
<accession>A0AAW9Q0J1</accession>